<feature type="transmembrane region" description="Helical" evidence="1">
    <location>
        <begin position="81"/>
        <end position="105"/>
    </location>
</feature>
<organism evidence="2 3">
    <name type="scientific">Holdemania filiformis DSM 12042</name>
    <dbReference type="NCBI Taxonomy" id="545696"/>
    <lineage>
        <taxon>Bacteria</taxon>
        <taxon>Bacillati</taxon>
        <taxon>Bacillota</taxon>
        <taxon>Erysipelotrichia</taxon>
        <taxon>Erysipelotrichales</taxon>
        <taxon>Erysipelotrichaceae</taxon>
        <taxon>Holdemania</taxon>
    </lineage>
</organism>
<sequence>MITLINRLLQTEKRRICILFCTGCFCAAVFAFANARMGYLLVQLRSIEDVLALTHHPWVEGTWLGRTILNLLATPLAFSDWLSSAVTALAWPQIGFLLVAAMFFTQRGKDKNLRRKRRGLGCLIGCELVMVIAGGFFCNAKLFFPHYAQSDPAVCLCRNRRGVVGDAAADAGADSDSLSALP</sequence>
<dbReference type="HOGENOM" id="CLU_1480130_0_0_9"/>
<comment type="caution">
    <text evidence="2">The sequence shown here is derived from an EMBL/GenBank/DDBJ whole genome shotgun (WGS) entry which is preliminary data.</text>
</comment>
<keyword evidence="1" id="KW-0472">Membrane</keyword>
<keyword evidence="1" id="KW-1133">Transmembrane helix</keyword>
<evidence type="ECO:0000313" key="3">
    <source>
        <dbReference type="Proteomes" id="UP000005950"/>
    </source>
</evidence>
<accession>B9YCE5</accession>
<name>B9YCE5_9FIRM</name>
<gene>
    <name evidence="2" type="ORF">HOLDEFILI_03506</name>
</gene>
<feature type="transmembrane region" description="Helical" evidence="1">
    <location>
        <begin position="117"/>
        <end position="137"/>
    </location>
</feature>
<keyword evidence="1" id="KW-0812">Transmembrane</keyword>
<evidence type="ECO:0000313" key="2">
    <source>
        <dbReference type="EMBL" id="EEF66374.1"/>
    </source>
</evidence>
<protein>
    <submittedName>
        <fullName evidence="2">Uncharacterized protein</fullName>
    </submittedName>
</protein>
<proteinExistence type="predicted"/>
<reference evidence="2 3" key="1">
    <citation type="submission" date="2008-12" db="EMBL/GenBank/DDBJ databases">
        <authorList>
            <person name="Fulton L."/>
            <person name="Clifton S."/>
            <person name="Fulton B."/>
            <person name="Xu J."/>
            <person name="Minx P."/>
            <person name="Pepin K.H."/>
            <person name="Johnson M."/>
            <person name="Bhonagiri V."/>
            <person name="Nash W.E."/>
            <person name="Mardis E.R."/>
            <person name="Wilson R.K."/>
        </authorList>
    </citation>
    <scope>NUCLEOTIDE SEQUENCE [LARGE SCALE GENOMIC DNA]</scope>
    <source>
        <strain evidence="2 3">DSM 12042</strain>
    </source>
</reference>
<evidence type="ECO:0000256" key="1">
    <source>
        <dbReference type="SAM" id="Phobius"/>
    </source>
</evidence>
<dbReference type="OrthoDB" id="9917417at2"/>
<dbReference type="RefSeq" id="WP_006060656.1">
    <property type="nucleotide sequence ID" value="NZ_GG657561.1"/>
</dbReference>
<dbReference type="AlphaFoldDB" id="B9YCE5"/>
<dbReference type="EMBL" id="ACCF01000219">
    <property type="protein sequence ID" value="EEF66374.1"/>
    <property type="molecule type" value="Genomic_DNA"/>
</dbReference>
<dbReference type="Proteomes" id="UP000005950">
    <property type="component" value="Unassembled WGS sequence"/>
</dbReference>
<reference evidence="2 3" key="2">
    <citation type="submission" date="2009-02" db="EMBL/GenBank/DDBJ databases">
        <title>Draft genome sequence of Holdemania filiformis DSM 12042.</title>
        <authorList>
            <person name="Sudarsanam P."/>
            <person name="Ley R."/>
            <person name="Guruge J."/>
            <person name="Turnbaugh P.J."/>
            <person name="Mahowald M."/>
            <person name="Liep D."/>
            <person name="Gordon J."/>
        </authorList>
    </citation>
    <scope>NUCLEOTIDE SEQUENCE [LARGE SCALE GENOMIC DNA]</scope>
    <source>
        <strain evidence="2 3">DSM 12042</strain>
    </source>
</reference>
<feature type="transmembrane region" description="Helical" evidence="1">
    <location>
        <begin position="16"/>
        <end position="35"/>
    </location>
</feature>
<dbReference type="STRING" id="545696.HOLDEFILI_03506"/>